<proteinExistence type="predicted"/>
<dbReference type="PANTHER" id="PTHR30531:SF12">
    <property type="entry name" value="FLAGELLAR BIOSYNTHETIC PROTEIN FLHB"/>
    <property type="match status" value="1"/>
</dbReference>
<gene>
    <name evidence="1" type="ORF">OXH55_02765</name>
</gene>
<dbReference type="SUPFAM" id="SSF160544">
    <property type="entry name" value="EscU C-terminal domain-like"/>
    <property type="match status" value="1"/>
</dbReference>
<evidence type="ECO:0000313" key="1">
    <source>
        <dbReference type="EMBL" id="MCY6369569.1"/>
    </source>
</evidence>
<dbReference type="RefSeq" id="WP_268047947.1">
    <property type="nucleotide sequence ID" value="NZ_JAPQES010000001.1"/>
</dbReference>
<dbReference type="InterPro" id="IPR029025">
    <property type="entry name" value="T3SS_substrate_exporter_C"/>
</dbReference>
<keyword evidence="2" id="KW-1185">Reference proteome</keyword>
<dbReference type="Gene3D" id="3.40.1690.10">
    <property type="entry name" value="secretion proteins EscU"/>
    <property type="match status" value="1"/>
</dbReference>
<evidence type="ECO:0000313" key="2">
    <source>
        <dbReference type="Proteomes" id="UP001079657"/>
    </source>
</evidence>
<accession>A0ABT4CNK0</accession>
<dbReference type="InterPro" id="IPR006135">
    <property type="entry name" value="T3SS_substrate_exporter"/>
</dbReference>
<dbReference type="Proteomes" id="UP001079657">
    <property type="component" value="Unassembled WGS sequence"/>
</dbReference>
<name>A0ABT4CNK0_9CLOT</name>
<dbReference type="Pfam" id="PF01312">
    <property type="entry name" value="Bac_export_2"/>
    <property type="match status" value="1"/>
</dbReference>
<protein>
    <submittedName>
        <fullName evidence="1">EscU/YscU/HrcU family type III secretion system export apparatus switch protein</fullName>
    </submittedName>
</protein>
<dbReference type="PANTHER" id="PTHR30531">
    <property type="entry name" value="FLAGELLAR BIOSYNTHETIC PROTEIN FLHB"/>
    <property type="match status" value="1"/>
</dbReference>
<comment type="caution">
    <text evidence="1">The sequence shown here is derived from an EMBL/GenBank/DDBJ whole genome shotgun (WGS) entry which is preliminary data.</text>
</comment>
<sequence length="90" mass="9909">MSNNERKKAAALKYEMNYEAPMVTAAGMGVIADKIIEEAEKNEVPIVYNKELADLLTNVEVGSNIPTELYEAVAEIIAYVMDTDKLADGR</sequence>
<dbReference type="EMBL" id="JAPQES010000001">
    <property type="protein sequence ID" value="MCY6369569.1"/>
    <property type="molecule type" value="Genomic_DNA"/>
</dbReference>
<organism evidence="1 2">
    <name type="scientific">Clostridium ganghwense</name>
    <dbReference type="NCBI Taxonomy" id="312089"/>
    <lineage>
        <taxon>Bacteria</taxon>
        <taxon>Bacillati</taxon>
        <taxon>Bacillota</taxon>
        <taxon>Clostridia</taxon>
        <taxon>Eubacteriales</taxon>
        <taxon>Clostridiaceae</taxon>
        <taxon>Clostridium</taxon>
    </lineage>
</organism>
<reference evidence="1" key="1">
    <citation type="submission" date="2022-12" db="EMBL/GenBank/DDBJ databases">
        <authorList>
            <person name="Wang J."/>
        </authorList>
    </citation>
    <scope>NUCLEOTIDE SEQUENCE</scope>
    <source>
        <strain evidence="1">HY-42-06</strain>
    </source>
</reference>